<dbReference type="EMBL" id="VJMJ01000002">
    <property type="protein sequence ID" value="KAF0745388.1"/>
    <property type="molecule type" value="Genomic_DNA"/>
</dbReference>
<comment type="caution">
    <text evidence="1">The sequence shown here is derived from an EMBL/GenBank/DDBJ whole genome shotgun (WGS) entry which is preliminary data.</text>
</comment>
<gene>
    <name evidence="1" type="ORF">Ae201684_000408</name>
</gene>
<name>A0A6G0XY03_9STRA</name>
<dbReference type="AlphaFoldDB" id="A0A6G0XY03"/>
<evidence type="ECO:0000313" key="2">
    <source>
        <dbReference type="Proteomes" id="UP000481153"/>
    </source>
</evidence>
<keyword evidence="2" id="KW-1185">Reference proteome</keyword>
<sequence length="269" mass="30915">MFHLSGDDWSAFKTQIWSIIQSHVQKRAILQEADQTWTVCDADPSVDMFDKYISLRYKTRILTPCDENEAHRFLVKYRGETLTLSVYKWGNEICTSEQQSEFIKQCIEPLETDRAGAGSEASLRVVMDRLKAKWGEILHGQSISWRLWANAILRQPRHKHDSEIAKPVPSNLVRYFRPLSASGQQHLQRLQRNASLARDVVRSLIADVESFQADHELMRTKLVATHTMLLGKQEVIEGFIQEMSPQPTDMEALMALSLVPNQDDVDHEL</sequence>
<organism evidence="1 2">
    <name type="scientific">Aphanomyces euteiches</name>
    <dbReference type="NCBI Taxonomy" id="100861"/>
    <lineage>
        <taxon>Eukaryota</taxon>
        <taxon>Sar</taxon>
        <taxon>Stramenopiles</taxon>
        <taxon>Oomycota</taxon>
        <taxon>Saprolegniomycetes</taxon>
        <taxon>Saprolegniales</taxon>
        <taxon>Verrucalvaceae</taxon>
        <taxon>Aphanomyces</taxon>
    </lineage>
</organism>
<dbReference type="Proteomes" id="UP000481153">
    <property type="component" value="Unassembled WGS sequence"/>
</dbReference>
<evidence type="ECO:0000313" key="1">
    <source>
        <dbReference type="EMBL" id="KAF0745388.1"/>
    </source>
</evidence>
<accession>A0A6G0XY03</accession>
<protein>
    <submittedName>
        <fullName evidence="1">Uncharacterized protein</fullName>
    </submittedName>
</protein>
<reference evidence="1 2" key="1">
    <citation type="submission" date="2019-07" db="EMBL/GenBank/DDBJ databases">
        <title>Genomics analysis of Aphanomyces spp. identifies a new class of oomycete effector associated with host adaptation.</title>
        <authorList>
            <person name="Gaulin E."/>
        </authorList>
    </citation>
    <scope>NUCLEOTIDE SEQUENCE [LARGE SCALE GENOMIC DNA]</scope>
    <source>
        <strain evidence="1 2">ATCC 201684</strain>
    </source>
</reference>
<proteinExistence type="predicted"/>
<dbReference type="VEuPathDB" id="FungiDB:AeMF1_016923"/>